<evidence type="ECO:0000313" key="2">
    <source>
        <dbReference type="Proteomes" id="UP001055117"/>
    </source>
</evidence>
<comment type="caution">
    <text evidence="1">The sequence shown here is derived from an EMBL/GenBank/DDBJ whole genome shotgun (WGS) entry which is preliminary data.</text>
</comment>
<protein>
    <submittedName>
        <fullName evidence="1">Uncharacterized protein</fullName>
    </submittedName>
</protein>
<accession>A0ABQ4QKZ5</accession>
<gene>
    <name evidence="1" type="ORF">AFCDBAGC_3809</name>
</gene>
<name>A0ABQ4QKZ5_9HYPH</name>
<proteinExistence type="predicted"/>
<organism evidence="1 2">
    <name type="scientific">Methylobacterium cerastii</name>
    <dbReference type="NCBI Taxonomy" id="932741"/>
    <lineage>
        <taxon>Bacteria</taxon>
        <taxon>Pseudomonadati</taxon>
        <taxon>Pseudomonadota</taxon>
        <taxon>Alphaproteobacteria</taxon>
        <taxon>Hyphomicrobiales</taxon>
        <taxon>Methylobacteriaceae</taxon>
        <taxon>Methylobacterium</taxon>
    </lineage>
</organism>
<dbReference type="EMBL" id="BPQG01000057">
    <property type="protein sequence ID" value="GJD45931.1"/>
    <property type="molecule type" value="Genomic_DNA"/>
</dbReference>
<dbReference type="RefSeq" id="WP_238272730.1">
    <property type="nucleotide sequence ID" value="NZ_BPQG01000057.1"/>
</dbReference>
<sequence>MPTSGPGSARARTLAFLDAFGEQAKALGWDALRLFSVHPQIGILRVDPCGGLVIPLGGPVRAITATTISFGHMTHRQKLGQLQGVLI</sequence>
<dbReference type="Proteomes" id="UP001055117">
    <property type="component" value="Unassembled WGS sequence"/>
</dbReference>
<reference evidence="1 2" key="1">
    <citation type="journal article" date="2021" name="Front. Microbiol.">
        <title>Comprehensive Comparative Genomics and Phenotyping of Methylobacterium Species.</title>
        <authorList>
            <person name="Alessa O."/>
            <person name="Ogura Y."/>
            <person name="Fujitani Y."/>
            <person name="Takami H."/>
            <person name="Hayashi T."/>
            <person name="Sahin N."/>
            <person name="Tani A."/>
        </authorList>
    </citation>
    <scope>NUCLEOTIDE SEQUENCE [LARGE SCALE GENOMIC DNA]</scope>
    <source>
        <strain evidence="1 2">DSM 23679</strain>
    </source>
</reference>
<evidence type="ECO:0000313" key="1">
    <source>
        <dbReference type="EMBL" id="GJD45931.1"/>
    </source>
</evidence>
<keyword evidence="2" id="KW-1185">Reference proteome</keyword>